<evidence type="ECO:0000313" key="2">
    <source>
        <dbReference type="EMBL" id="OWM75916.1"/>
    </source>
</evidence>
<evidence type="ECO:0000313" key="5">
    <source>
        <dbReference type="Proteomes" id="UP000233551"/>
    </source>
</evidence>
<dbReference type="Proteomes" id="UP000197138">
    <property type="component" value="Unassembled WGS sequence"/>
</dbReference>
<feature type="region of interest" description="Disordered" evidence="1">
    <location>
        <begin position="1"/>
        <end position="23"/>
    </location>
</feature>
<dbReference type="EMBL" id="PGOL01004672">
    <property type="protein sequence ID" value="PKI36791.1"/>
    <property type="molecule type" value="Genomic_DNA"/>
</dbReference>
<organism evidence="2 4">
    <name type="scientific">Punica granatum</name>
    <name type="common">Pomegranate</name>
    <dbReference type="NCBI Taxonomy" id="22663"/>
    <lineage>
        <taxon>Eukaryota</taxon>
        <taxon>Viridiplantae</taxon>
        <taxon>Streptophyta</taxon>
        <taxon>Embryophyta</taxon>
        <taxon>Tracheophyta</taxon>
        <taxon>Spermatophyta</taxon>
        <taxon>Magnoliopsida</taxon>
        <taxon>eudicotyledons</taxon>
        <taxon>Gunneridae</taxon>
        <taxon>Pentapetalae</taxon>
        <taxon>rosids</taxon>
        <taxon>malvids</taxon>
        <taxon>Myrtales</taxon>
        <taxon>Lythraceae</taxon>
        <taxon>Punica</taxon>
    </lineage>
</organism>
<dbReference type="Proteomes" id="UP000233551">
    <property type="component" value="Unassembled WGS sequence"/>
</dbReference>
<reference evidence="2" key="2">
    <citation type="submission" date="2017-06" db="EMBL/GenBank/DDBJ databases">
        <title>The pomegranate genome and the genomics of punicalagin biosynthesis.</title>
        <authorList>
            <person name="Xu C."/>
        </authorList>
    </citation>
    <scope>NUCLEOTIDE SEQUENCE [LARGE SCALE GENOMIC DNA]</scope>
    <source>
        <tissue evidence="2">Fresh leaf</tissue>
    </source>
</reference>
<proteinExistence type="predicted"/>
<reference evidence="3 5" key="3">
    <citation type="submission" date="2017-11" db="EMBL/GenBank/DDBJ databases">
        <title>De-novo sequencing of pomegranate (Punica granatum L.) genome.</title>
        <authorList>
            <person name="Akparov Z."/>
            <person name="Amiraslanov A."/>
            <person name="Hajiyeva S."/>
            <person name="Abbasov M."/>
            <person name="Kaur K."/>
            <person name="Hamwieh A."/>
            <person name="Solovyev V."/>
            <person name="Salamov A."/>
            <person name="Braich B."/>
            <person name="Kosarev P."/>
            <person name="Mahmoud A."/>
            <person name="Hajiyev E."/>
            <person name="Babayeva S."/>
            <person name="Izzatullayeva V."/>
            <person name="Mammadov A."/>
            <person name="Mammadov A."/>
            <person name="Sharifova S."/>
            <person name="Ojaghi J."/>
            <person name="Eynullazada K."/>
            <person name="Bayramov B."/>
            <person name="Abdulazimova A."/>
            <person name="Shahmuradov I."/>
        </authorList>
    </citation>
    <scope>NUCLEOTIDE SEQUENCE [LARGE SCALE GENOMIC DNA]</scope>
    <source>
        <strain evidence="3">AG2017</strain>
        <strain evidence="5">cv. AG2017</strain>
        <tissue evidence="3">Leaf</tissue>
    </source>
</reference>
<evidence type="ECO:0000313" key="3">
    <source>
        <dbReference type="EMBL" id="PKI36791.1"/>
    </source>
</evidence>
<sequence length="116" mass="12654">MESNGSSNMEQQKCEHVSGGTVRDGSLTDHVVFYGLGFRMGWALEVFERGRAGRKPTGLQIRSDLDAVRISKNFRSGNIRVLGGASAWPNINHLQVVGVDQCKELADLPNSKLIGL</sequence>
<keyword evidence="5" id="KW-1185">Reference proteome</keyword>
<evidence type="ECO:0000256" key="1">
    <source>
        <dbReference type="SAM" id="MobiDB-lite"/>
    </source>
</evidence>
<comment type="caution">
    <text evidence="2">The sequence shown here is derived from an EMBL/GenBank/DDBJ whole genome shotgun (WGS) entry which is preliminary data.</text>
</comment>
<name>A0A218WTI4_PUNGR</name>
<accession>A0A218WTI4</accession>
<feature type="compositionally biased region" description="Polar residues" evidence="1">
    <location>
        <begin position="1"/>
        <end position="11"/>
    </location>
</feature>
<dbReference type="EMBL" id="MTKT01003224">
    <property type="protein sequence ID" value="OWM75916.1"/>
    <property type="molecule type" value="Genomic_DNA"/>
</dbReference>
<evidence type="ECO:0000313" key="4">
    <source>
        <dbReference type="Proteomes" id="UP000197138"/>
    </source>
</evidence>
<protein>
    <submittedName>
        <fullName evidence="2">Uncharacterized protein</fullName>
    </submittedName>
</protein>
<gene>
    <name evidence="2" type="ORF">CDL15_Pgr009560</name>
    <name evidence="3" type="ORF">CRG98_042740</name>
</gene>
<dbReference type="AlphaFoldDB" id="A0A218WTI4"/>
<reference evidence="4" key="1">
    <citation type="journal article" date="2017" name="Plant J.">
        <title>The pomegranate (Punica granatum L.) genome and the genomics of punicalagin biosynthesis.</title>
        <authorList>
            <person name="Qin G."/>
            <person name="Xu C."/>
            <person name="Ming R."/>
            <person name="Tang H."/>
            <person name="Guyot R."/>
            <person name="Kramer E.M."/>
            <person name="Hu Y."/>
            <person name="Yi X."/>
            <person name="Qi Y."/>
            <person name="Xu X."/>
            <person name="Gao Z."/>
            <person name="Pan H."/>
            <person name="Jian J."/>
            <person name="Tian Y."/>
            <person name="Yue Z."/>
            <person name="Xu Y."/>
        </authorList>
    </citation>
    <scope>NUCLEOTIDE SEQUENCE [LARGE SCALE GENOMIC DNA]</scope>
    <source>
        <strain evidence="4">cv. Dabenzi</strain>
    </source>
</reference>